<dbReference type="Pfam" id="PF00583">
    <property type="entry name" value="Acetyltransf_1"/>
    <property type="match status" value="1"/>
</dbReference>
<dbReference type="PANTHER" id="PTHR47237">
    <property type="entry name" value="SLL0310 PROTEIN"/>
    <property type="match status" value="1"/>
</dbReference>
<proteinExistence type="predicted"/>
<dbReference type="RefSeq" id="WP_229708211.1">
    <property type="nucleotide sequence ID" value="NZ_BMDZ01000046.1"/>
</dbReference>
<dbReference type="CDD" id="cd04301">
    <property type="entry name" value="NAT_SF"/>
    <property type="match status" value="1"/>
</dbReference>
<comment type="caution">
    <text evidence="2">The sequence shown here is derived from an EMBL/GenBank/DDBJ whole genome shotgun (WGS) entry which is preliminary data.</text>
</comment>
<feature type="domain" description="N-acetyltransferase" evidence="1">
    <location>
        <begin position="6"/>
        <end position="149"/>
    </location>
</feature>
<evidence type="ECO:0000259" key="1">
    <source>
        <dbReference type="PROSITE" id="PS51186"/>
    </source>
</evidence>
<name>A0ABQ1IUA9_9PROT</name>
<dbReference type="Gene3D" id="3.40.630.30">
    <property type="match status" value="1"/>
</dbReference>
<dbReference type="Pfam" id="PF18014">
    <property type="entry name" value="Acetyltransf_18"/>
    <property type="match status" value="1"/>
</dbReference>
<dbReference type="PROSITE" id="PS51186">
    <property type="entry name" value="GNAT"/>
    <property type="match status" value="1"/>
</dbReference>
<dbReference type="SUPFAM" id="SSF55729">
    <property type="entry name" value="Acyl-CoA N-acyltransferases (Nat)"/>
    <property type="match status" value="1"/>
</dbReference>
<dbReference type="InterPro" id="IPR041496">
    <property type="entry name" value="YitH/HolE_GNAT"/>
</dbReference>
<sequence length="283" mass="30130">MTAPKLAIRPMTAGEVPLALDWAAAEGWNPGLSDAVPFIAADPGGFLIGLIDDRPVAVISAIHYGAGFGFIGFYIVRPDLRGHGHGWAIWQQAMARLQGRLIGLDGVIAQQDSYRRSGFILAHRNIRHEGPGIVDTSGDAGLIPLADMPFDVVERYDRGHFAAPRPGFLAPWIAQPGSVAQGAVDDGRLQGYGVLRPCRTGYKIGPLFADTSAIADRLFTALRGRVPADAAVFLDTPACNPGAMALAERHGLTPMFETARMYTGAAPAIGIERIYGITSFELG</sequence>
<keyword evidence="3" id="KW-1185">Reference proteome</keyword>
<dbReference type="InterPro" id="IPR000182">
    <property type="entry name" value="GNAT_dom"/>
</dbReference>
<organism evidence="2 3">
    <name type="scientific">Tistrella bauzanensis</name>
    <dbReference type="NCBI Taxonomy" id="657419"/>
    <lineage>
        <taxon>Bacteria</taxon>
        <taxon>Pseudomonadati</taxon>
        <taxon>Pseudomonadota</taxon>
        <taxon>Alphaproteobacteria</taxon>
        <taxon>Geminicoccales</taxon>
        <taxon>Geminicoccaceae</taxon>
        <taxon>Tistrella</taxon>
    </lineage>
</organism>
<gene>
    <name evidence="2" type="ORF">GCM10011505_34810</name>
</gene>
<dbReference type="InterPro" id="IPR016181">
    <property type="entry name" value="Acyl_CoA_acyltransferase"/>
</dbReference>
<reference evidence="3" key="1">
    <citation type="journal article" date="2019" name="Int. J. Syst. Evol. Microbiol.">
        <title>The Global Catalogue of Microorganisms (GCM) 10K type strain sequencing project: providing services to taxonomists for standard genome sequencing and annotation.</title>
        <authorList>
            <consortium name="The Broad Institute Genomics Platform"/>
            <consortium name="The Broad Institute Genome Sequencing Center for Infectious Disease"/>
            <person name="Wu L."/>
            <person name="Ma J."/>
        </authorList>
    </citation>
    <scope>NUCLEOTIDE SEQUENCE [LARGE SCALE GENOMIC DNA]</scope>
    <source>
        <strain evidence="3">CGMCC 1.10188</strain>
    </source>
</reference>
<dbReference type="EMBL" id="BMDZ01000046">
    <property type="protein sequence ID" value="GGB50784.1"/>
    <property type="molecule type" value="Genomic_DNA"/>
</dbReference>
<dbReference type="Proteomes" id="UP000603352">
    <property type="component" value="Unassembled WGS sequence"/>
</dbReference>
<dbReference type="InterPro" id="IPR052729">
    <property type="entry name" value="Acyl/Acetyltrans_Enzymes"/>
</dbReference>
<protein>
    <submittedName>
        <fullName evidence="2">N-acetyltransferase GCN5</fullName>
    </submittedName>
</protein>
<evidence type="ECO:0000313" key="3">
    <source>
        <dbReference type="Proteomes" id="UP000603352"/>
    </source>
</evidence>
<dbReference type="PANTHER" id="PTHR47237:SF1">
    <property type="entry name" value="SLL0310 PROTEIN"/>
    <property type="match status" value="1"/>
</dbReference>
<evidence type="ECO:0000313" key="2">
    <source>
        <dbReference type="EMBL" id="GGB50784.1"/>
    </source>
</evidence>
<dbReference type="Gene3D" id="3.40.630.90">
    <property type="match status" value="1"/>
</dbReference>
<accession>A0ABQ1IUA9</accession>